<dbReference type="OrthoDB" id="4860341at2"/>
<evidence type="ECO:0000313" key="1">
    <source>
        <dbReference type="EMBL" id="TNC21786.1"/>
    </source>
</evidence>
<dbReference type="Proteomes" id="UP000305546">
    <property type="component" value="Unassembled WGS sequence"/>
</dbReference>
<proteinExistence type="predicted"/>
<protein>
    <submittedName>
        <fullName evidence="1">Uncharacterized protein</fullName>
    </submittedName>
</protein>
<dbReference type="AlphaFoldDB" id="A0A5C4LVK9"/>
<name>A0A5C4LVK9_9PSEU</name>
<dbReference type="EMBL" id="VDFW01000031">
    <property type="protein sequence ID" value="TNC21786.1"/>
    <property type="molecule type" value="Genomic_DNA"/>
</dbReference>
<sequence>MPLSVVRAAKRRRWAVVAVVTAALLAVPGLVEAWRPAGRTVDPAQLRDLVLHSDSRPYQGYARSTGSLALPRLPNLADVSALFTTTTNTHVWYAGPDRYRVAVLTTAGEHDIYRLPGTEYTWDYGTSTLTQLAGDPVVRLPRASDLVPPELARWILRSAPHDPVTALPPRRVGGVAASGLRLVPADPDTTIGQADLWADPATGLPVRVEVTARGQHAPGLVSEFQQVEQSAPVVTAPKPAPGSGFDVTNAPDIAKALGTLGRGRLPVALAGRPVRTPNFAGLRGAALYGSGLATFAAVTVPPGFADAAADAAGKAGGTTETLAAGTGTFLSITPLSLAVVHPPGSRRAYLLAGLVGHNVLRAAADQLSQPGWGSR</sequence>
<keyword evidence="2" id="KW-1185">Reference proteome</keyword>
<comment type="caution">
    <text evidence="1">The sequence shown here is derived from an EMBL/GenBank/DDBJ whole genome shotgun (WGS) entry which is preliminary data.</text>
</comment>
<gene>
    <name evidence="1" type="ORF">FG385_27070</name>
</gene>
<reference evidence="1 2" key="1">
    <citation type="submission" date="2019-06" db="EMBL/GenBank/DDBJ databases">
        <title>Amycolatopsis alkalitolerans sp. nov., isolated from Gastrodia elata Blume.</title>
        <authorList>
            <person name="Narsing Rao M.P."/>
            <person name="Li W.J."/>
        </authorList>
    </citation>
    <scope>NUCLEOTIDE SEQUENCE [LARGE SCALE GENOMIC DNA]</scope>
    <source>
        <strain evidence="1 2">SYSUP0005</strain>
    </source>
</reference>
<accession>A0A5C4LVK9</accession>
<organism evidence="1 2">
    <name type="scientific">Amycolatopsis alkalitolerans</name>
    <dbReference type="NCBI Taxonomy" id="2547244"/>
    <lineage>
        <taxon>Bacteria</taxon>
        <taxon>Bacillati</taxon>
        <taxon>Actinomycetota</taxon>
        <taxon>Actinomycetes</taxon>
        <taxon>Pseudonocardiales</taxon>
        <taxon>Pseudonocardiaceae</taxon>
        <taxon>Amycolatopsis</taxon>
    </lineage>
</organism>
<evidence type="ECO:0000313" key="2">
    <source>
        <dbReference type="Proteomes" id="UP000305546"/>
    </source>
</evidence>
<dbReference type="RefSeq" id="WP_139099616.1">
    <property type="nucleotide sequence ID" value="NZ_VDFW01000031.1"/>
</dbReference>
<dbReference type="Gene3D" id="2.50.20.10">
    <property type="entry name" value="Lipoprotein localisation LolA/LolB/LppX"/>
    <property type="match status" value="1"/>
</dbReference>